<feature type="region of interest" description="Disordered" evidence="1">
    <location>
        <begin position="70"/>
        <end position="89"/>
    </location>
</feature>
<accession>A0A2P7BAB7</accession>
<dbReference type="SUPFAM" id="SSF51230">
    <property type="entry name" value="Single hybrid motif"/>
    <property type="match status" value="1"/>
</dbReference>
<dbReference type="Gene3D" id="2.40.50.100">
    <property type="match status" value="1"/>
</dbReference>
<dbReference type="InterPro" id="IPR011053">
    <property type="entry name" value="Single_hybrid_motif"/>
</dbReference>
<evidence type="ECO:0000313" key="3">
    <source>
        <dbReference type="Proteomes" id="UP000241444"/>
    </source>
</evidence>
<evidence type="ECO:0000256" key="1">
    <source>
        <dbReference type="SAM" id="MobiDB-lite"/>
    </source>
</evidence>
<sequence>MSVVDFSDPATIAFLAAALQAAGVDGIEIIQPGRTLRIVTGRDAPGADPLVQILQSTSCAAKPDKVSAPMAGVFSSHHPASSAPPSQPPLKVAAGETLGFIGIGSILLPVKAVKPGVMTRRVAEDGSVVGYGDPLFEFEPRP</sequence>
<dbReference type="AlphaFoldDB" id="A0A2P7BAB7"/>
<dbReference type="Proteomes" id="UP000241444">
    <property type="component" value="Unassembled WGS sequence"/>
</dbReference>
<reference evidence="3" key="1">
    <citation type="submission" date="2017-11" db="EMBL/GenBank/DDBJ databases">
        <authorList>
            <person name="Kuznetsova I."/>
            <person name="Sazanova A."/>
            <person name="Chirak E."/>
            <person name="Safronova V."/>
            <person name="Willems A."/>
        </authorList>
    </citation>
    <scope>NUCLEOTIDE SEQUENCE [LARGE SCALE GENOMIC DNA]</scope>
    <source>
        <strain evidence="3">STM 196</strain>
    </source>
</reference>
<gene>
    <name evidence="2" type="ORF">CU102_23635</name>
</gene>
<evidence type="ECO:0000313" key="2">
    <source>
        <dbReference type="EMBL" id="PSH63410.1"/>
    </source>
</evidence>
<organism evidence="2 3">
    <name type="scientific">Phyllobacterium brassicacearum</name>
    <dbReference type="NCBI Taxonomy" id="314235"/>
    <lineage>
        <taxon>Bacteria</taxon>
        <taxon>Pseudomonadati</taxon>
        <taxon>Pseudomonadota</taxon>
        <taxon>Alphaproteobacteria</taxon>
        <taxon>Hyphomicrobiales</taxon>
        <taxon>Phyllobacteriaceae</taxon>
        <taxon>Phyllobacterium</taxon>
    </lineage>
</organism>
<comment type="caution">
    <text evidence="2">The sequence shown here is derived from an EMBL/GenBank/DDBJ whole genome shotgun (WGS) entry which is preliminary data.</text>
</comment>
<keyword evidence="3" id="KW-1185">Reference proteome</keyword>
<name>A0A2P7BAB7_9HYPH</name>
<protein>
    <submittedName>
        <fullName evidence="2">Acetyl-CoA carboxylase</fullName>
    </submittedName>
</protein>
<dbReference type="EMBL" id="PGGO01000024">
    <property type="protein sequence ID" value="PSH63410.1"/>
    <property type="molecule type" value="Genomic_DNA"/>
</dbReference>
<feature type="compositionally biased region" description="Low complexity" evidence="1">
    <location>
        <begin position="75"/>
        <end position="84"/>
    </location>
</feature>
<proteinExistence type="predicted"/>
<dbReference type="RefSeq" id="WP_106713539.1">
    <property type="nucleotide sequence ID" value="NZ_PGGO01000024.1"/>
</dbReference>
<dbReference type="OrthoDB" id="7282653at2"/>